<accession>A0AAE0YR31</accession>
<name>A0AAE0YR31_9GAST</name>
<reference evidence="1" key="1">
    <citation type="journal article" date="2023" name="G3 (Bethesda)">
        <title>A reference genome for the long-term kleptoplast-retaining sea slug Elysia crispata morphotype clarki.</title>
        <authorList>
            <person name="Eastman K.E."/>
            <person name="Pendleton A.L."/>
            <person name="Shaikh M.A."/>
            <person name="Suttiyut T."/>
            <person name="Ogas R."/>
            <person name="Tomko P."/>
            <person name="Gavelis G."/>
            <person name="Widhalm J.R."/>
            <person name="Wisecaver J.H."/>
        </authorList>
    </citation>
    <scope>NUCLEOTIDE SEQUENCE</scope>
    <source>
        <strain evidence="1">ECLA1</strain>
    </source>
</reference>
<comment type="caution">
    <text evidence="1">The sequence shown here is derived from an EMBL/GenBank/DDBJ whole genome shotgun (WGS) entry which is preliminary data.</text>
</comment>
<organism evidence="1 2">
    <name type="scientific">Elysia crispata</name>
    <name type="common">lettuce slug</name>
    <dbReference type="NCBI Taxonomy" id="231223"/>
    <lineage>
        <taxon>Eukaryota</taxon>
        <taxon>Metazoa</taxon>
        <taxon>Spiralia</taxon>
        <taxon>Lophotrochozoa</taxon>
        <taxon>Mollusca</taxon>
        <taxon>Gastropoda</taxon>
        <taxon>Heterobranchia</taxon>
        <taxon>Euthyneura</taxon>
        <taxon>Panpulmonata</taxon>
        <taxon>Sacoglossa</taxon>
        <taxon>Placobranchoidea</taxon>
        <taxon>Plakobranchidae</taxon>
        <taxon>Elysia</taxon>
    </lineage>
</organism>
<evidence type="ECO:0000313" key="2">
    <source>
        <dbReference type="Proteomes" id="UP001283361"/>
    </source>
</evidence>
<dbReference type="Proteomes" id="UP001283361">
    <property type="component" value="Unassembled WGS sequence"/>
</dbReference>
<protein>
    <submittedName>
        <fullName evidence="1">Uncharacterized protein</fullName>
    </submittedName>
</protein>
<dbReference type="AlphaFoldDB" id="A0AAE0YR31"/>
<dbReference type="EMBL" id="JAWDGP010005611">
    <property type="protein sequence ID" value="KAK3755043.1"/>
    <property type="molecule type" value="Genomic_DNA"/>
</dbReference>
<keyword evidence="2" id="KW-1185">Reference proteome</keyword>
<gene>
    <name evidence="1" type="ORF">RRG08_039322</name>
</gene>
<sequence>MRSSWTPGYSLLPTLWTIGSLRQAVRSWEKRSLVVCGCSVFMSMWNLSGDDQNISLTSRDDQSISFTSGDVQNISYTSGDDQNIN</sequence>
<proteinExistence type="predicted"/>
<evidence type="ECO:0000313" key="1">
    <source>
        <dbReference type="EMBL" id="KAK3755043.1"/>
    </source>
</evidence>